<organism evidence="3 4">
    <name type="scientific">Alteromonas confluentis</name>
    <dbReference type="NCBI Taxonomy" id="1656094"/>
    <lineage>
        <taxon>Bacteria</taxon>
        <taxon>Pseudomonadati</taxon>
        <taxon>Pseudomonadota</taxon>
        <taxon>Gammaproteobacteria</taxon>
        <taxon>Alteromonadales</taxon>
        <taxon>Alteromonadaceae</taxon>
        <taxon>Alteromonas/Salinimonas group</taxon>
        <taxon>Alteromonas</taxon>
    </lineage>
</organism>
<keyword evidence="2" id="KW-0732">Signal</keyword>
<comment type="caution">
    <text evidence="3">The sequence shown here is derived from an EMBL/GenBank/DDBJ whole genome shotgun (WGS) entry which is preliminary data.</text>
</comment>
<feature type="chain" id="PRO_5009209670" description="Low-complexity protein" evidence="2">
    <location>
        <begin position="26"/>
        <end position="143"/>
    </location>
</feature>
<evidence type="ECO:0000313" key="4">
    <source>
        <dbReference type="Proteomes" id="UP000175691"/>
    </source>
</evidence>
<dbReference type="RefSeq" id="WP_070125175.1">
    <property type="nucleotide sequence ID" value="NZ_MDHN01000018.1"/>
</dbReference>
<sequence>MSNFKRTLSLGIVSAAVMGSGSALADSNPFGQQTLESGYMQTFIEGKCGEGKCGGKEKKTEEGKCGDKKAMKKVAEEGKCGESKPSAVKDMKDSKAMSETMAKKAAEGKCGEDKKMKEGNCSAMKKADKEGKCGEGKCGASKR</sequence>
<evidence type="ECO:0000256" key="2">
    <source>
        <dbReference type="SAM" id="SignalP"/>
    </source>
</evidence>
<name>A0A1E7ZC65_9ALTE</name>
<protein>
    <recommendedName>
        <fullName evidence="5">Low-complexity protein</fullName>
    </recommendedName>
</protein>
<gene>
    <name evidence="3" type="ORF">BFC18_09990</name>
</gene>
<dbReference type="EMBL" id="MDHN01000018">
    <property type="protein sequence ID" value="OFC71115.1"/>
    <property type="molecule type" value="Genomic_DNA"/>
</dbReference>
<reference evidence="3 4" key="1">
    <citation type="submission" date="2016-08" db="EMBL/GenBank/DDBJ databases">
        <authorList>
            <person name="Seilhamer J.J."/>
        </authorList>
    </citation>
    <scope>NUCLEOTIDE SEQUENCE [LARGE SCALE GENOMIC DNA]</scope>
    <source>
        <strain evidence="3 4">KCTC 42603</strain>
    </source>
</reference>
<accession>A0A1E7ZC65</accession>
<dbReference type="OrthoDB" id="5773089at2"/>
<feature type="signal peptide" evidence="2">
    <location>
        <begin position="1"/>
        <end position="25"/>
    </location>
</feature>
<proteinExistence type="predicted"/>
<evidence type="ECO:0008006" key="5">
    <source>
        <dbReference type="Google" id="ProtNLM"/>
    </source>
</evidence>
<keyword evidence="4" id="KW-1185">Reference proteome</keyword>
<dbReference type="Proteomes" id="UP000175691">
    <property type="component" value="Unassembled WGS sequence"/>
</dbReference>
<dbReference type="AlphaFoldDB" id="A0A1E7ZC65"/>
<dbReference type="STRING" id="1656094.BFC18_09990"/>
<evidence type="ECO:0000313" key="3">
    <source>
        <dbReference type="EMBL" id="OFC71115.1"/>
    </source>
</evidence>
<evidence type="ECO:0000256" key="1">
    <source>
        <dbReference type="SAM" id="MobiDB-lite"/>
    </source>
</evidence>
<feature type="region of interest" description="Disordered" evidence="1">
    <location>
        <begin position="76"/>
        <end position="116"/>
    </location>
</feature>